<dbReference type="EMBL" id="AZGZ01000007">
    <property type="protein sequence ID" value="KZZ94141.1"/>
    <property type="molecule type" value="Genomic_DNA"/>
</dbReference>
<reference evidence="2 3" key="1">
    <citation type="journal article" date="2016" name="Genome Biol. Evol.">
        <title>Divergent and convergent evolution of fungal pathogenicity.</title>
        <authorList>
            <person name="Shang Y."/>
            <person name="Xiao G."/>
            <person name="Zheng P."/>
            <person name="Cen K."/>
            <person name="Zhan S."/>
            <person name="Wang C."/>
        </authorList>
    </citation>
    <scope>NUCLEOTIDE SEQUENCE [LARGE SCALE GENOMIC DNA]</scope>
    <source>
        <strain evidence="2 3">ARSEF 7405</strain>
    </source>
</reference>
<sequence>MNMDIDQPFFRPPVTVSSQKRTREDSDNSDVISVNKRARPLAAHQDDTSGEVPAYQNPMNFLGLHHQIMTPFDSPSGTATFYASPQAHLESQRRELSPLSINARMDSPEMDCDVDVPEQAPQHAPPPNQAFGPPWGPDYGVQQILNINDDDDAGANNANRAGTPIYGHLNMNEHIETAIHSVQPRRSLEGHKRLPSPISESEISPTTRIFQEHYAHTGAGVDMAEIRNHNLQELDGHQRHQEDGQGQYYSLSMGYRQDCEKCQRRVPGHFSHIVRS</sequence>
<feature type="region of interest" description="Disordered" evidence="1">
    <location>
        <begin position="1"/>
        <end position="52"/>
    </location>
</feature>
<dbReference type="AlphaFoldDB" id="A0A168ANG9"/>
<evidence type="ECO:0000256" key="1">
    <source>
        <dbReference type="SAM" id="MobiDB-lite"/>
    </source>
</evidence>
<gene>
    <name evidence="2" type="ORF">AAP_02234</name>
</gene>
<evidence type="ECO:0000313" key="3">
    <source>
        <dbReference type="Proteomes" id="UP000242877"/>
    </source>
</evidence>
<organism evidence="2 3">
    <name type="scientific">Ascosphaera apis ARSEF 7405</name>
    <dbReference type="NCBI Taxonomy" id="392613"/>
    <lineage>
        <taxon>Eukaryota</taxon>
        <taxon>Fungi</taxon>
        <taxon>Dikarya</taxon>
        <taxon>Ascomycota</taxon>
        <taxon>Pezizomycotina</taxon>
        <taxon>Eurotiomycetes</taxon>
        <taxon>Eurotiomycetidae</taxon>
        <taxon>Onygenales</taxon>
        <taxon>Ascosphaeraceae</taxon>
        <taxon>Ascosphaera</taxon>
    </lineage>
</organism>
<dbReference type="VEuPathDB" id="FungiDB:AAP_02234"/>
<evidence type="ECO:0000313" key="2">
    <source>
        <dbReference type="EMBL" id="KZZ94141.1"/>
    </source>
</evidence>
<protein>
    <submittedName>
        <fullName evidence="2">Uncharacterized protein</fullName>
    </submittedName>
</protein>
<accession>A0A168ANG9</accession>
<keyword evidence="3" id="KW-1185">Reference proteome</keyword>
<name>A0A168ANG9_9EURO</name>
<comment type="caution">
    <text evidence="2">The sequence shown here is derived from an EMBL/GenBank/DDBJ whole genome shotgun (WGS) entry which is preliminary data.</text>
</comment>
<dbReference type="Proteomes" id="UP000242877">
    <property type="component" value="Unassembled WGS sequence"/>
</dbReference>
<dbReference type="OrthoDB" id="2446291at2759"/>
<proteinExistence type="predicted"/>